<evidence type="ECO:0000256" key="1">
    <source>
        <dbReference type="ARBA" id="ARBA00022729"/>
    </source>
</evidence>
<dbReference type="PANTHER" id="PTHR30222:SF2">
    <property type="entry name" value="ABC TRANSPORTER SUBSTRATE-BINDING PROTEIN"/>
    <property type="match status" value="1"/>
</dbReference>
<gene>
    <name evidence="3" type="ORF">ABLV49_07625</name>
</gene>
<keyword evidence="1 2" id="KW-0732">Signal</keyword>
<dbReference type="SUPFAM" id="SSF53850">
    <property type="entry name" value="Periplasmic binding protein-like II"/>
    <property type="match status" value="1"/>
</dbReference>
<proteinExistence type="predicted"/>
<reference evidence="3" key="1">
    <citation type="submission" date="2024-05" db="EMBL/GenBank/DDBJ databases">
        <authorList>
            <person name="Bunk B."/>
            <person name="Swiderski J."/>
            <person name="Sproer C."/>
            <person name="Thiel V."/>
        </authorList>
    </citation>
    <scope>NUCLEOTIDE SEQUENCE</scope>
    <source>
        <strain evidence="3">DSM 17735</strain>
    </source>
</reference>
<dbReference type="RefSeq" id="WP_349281014.1">
    <property type="nucleotide sequence ID" value="NZ_CBCSCU010000023.1"/>
</dbReference>
<dbReference type="EMBL" id="CP157675">
    <property type="protein sequence ID" value="XBP71654.1"/>
    <property type="molecule type" value="Genomic_DNA"/>
</dbReference>
<dbReference type="Gene3D" id="3.40.190.10">
    <property type="entry name" value="Periplasmic binding protein-like II"/>
    <property type="match status" value="2"/>
</dbReference>
<name>A0AAU7LVH1_9BURK</name>
<evidence type="ECO:0000256" key="2">
    <source>
        <dbReference type="SAM" id="SignalP"/>
    </source>
</evidence>
<sequence length="361" mass="39590">MKTSLLAYFLVALGAASAAQAQPQTLTVANFGGANGKAQDVAFIQPFKLAHKVGARGVEYSGELSAVRAMVNAGKNEWDVVEVESADVKAGCEAGLFERIDRSSIPHANMLLPGTVQECGVGAFVWSTVMAYDPSRFKEPPKSWQDFWNVQRFPGKRGLRKGARYNMEIALMADGVHRRDVYNTLKTEAGMRRALAKLQQLKPHIVWWESGAQPPQRLASGETTLSTAFNGRIAAANRERTEPLAISWLDAVYELDYWAIVKGTPRRDLARAFISFATSEKAQLAFSHEIPYGPTHFNAILNYDSGRTRTASSAPVADLSMASSDLPSAPGNMRRSLAFDPAFWTQGSGAELEKQFAQRMK</sequence>
<dbReference type="PANTHER" id="PTHR30222">
    <property type="entry name" value="SPERMIDINE/PUTRESCINE-BINDING PERIPLASMIC PROTEIN"/>
    <property type="match status" value="1"/>
</dbReference>
<protein>
    <submittedName>
        <fullName evidence="3">ABC transporter substrate-binding protein</fullName>
    </submittedName>
</protein>
<dbReference type="CDD" id="cd13589">
    <property type="entry name" value="PBP2_polyamine_RpCGA009"/>
    <property type="match status" value="1"/>
</dbReference>
<dbReference type="InterPro" id="IPR006059">
    <property type="entry name" value="SBP"/>
</dbReference>
<feature type="signal peptide" evidence="2">
    <location>
        <begin position="1"/>
        <end position="21"/>
    </location>
</feature>
<dbReference type="AlphaFoldDB" id="A0AAU7LVH1"/>
<dbReference type="Pfam" id="PF13416">
    <property type="entry name" value="SBP_bac_8"/>
    <property type="match status" value="1"/>
</dbReference>
<evidence type="ECO:0000313" key="3">
    <source>
        <dbReference type="EMBL" id="XBP71654.1"/>
    </source>
</evidence>
<accession>A0AAU7LVH1</accession>
<organism evidence="3">
    <name type="scientific">Polaromonas hydrogenivorans</name>
    <dbReference type="NCBI Taxonomy" id="335476"/>
    <lineage>
        <taxon>Bacteria</taxon>
        <taxon>Pseudomonadati</taxon>
        <taxon>Pseudomonadota</taxon>
        <taxon>Betaproteobacteria</taxon>
        <taxon>Burkholderiales</taxon>
        <taxon>Comamonadaceae</taxon>
        <taxon>Polaromonas</taxon>
    </lineage>
</organism>
<feature type="chain" id="PRO_5043672240" evidence="2">
    <location>
        <begin position="22"/>
        <end position="361"/>
    </location>
</feature>